<dbReference type="EMBL" id="LAZR01062258">
    <property type="protein sequence ID" value="KKK61908.1"/>
    <property type="molecule type" value="Genomic_DNA"/>
</dbReference>
<name>A0A0F8WZ32_9ZZZZ</name>
<organism evidence="1">
    <name type="scientific">marine sediment metagenome</name>
    <dbReference type="NCBI Taxonomy" id="412755"/>
    <lineage>
        <taxon>unclassified sequences</taxon>
        <taxon>metagenomes</taxon>
        <taxon>ecological metagenomes</taxon>
    </lineage>
</organism>
<evidence type="ECO:0000313" key="1">
    <source>
        <dbReference type="EMBL" id="KKK61908.1"/>
    </source>
</evidence>
<comment type="caution">
    <text evidence="1">The sequence shown here is derived from an EMBL/GenBank/DDBJ whole genome shotgun (WGS) entry which is preliminary data.</text>
</comment>
<protein>
    <submittedName>
        <fullName evidence="1">Uncharacterized protein</fullName>
    </submittedName>
</protein>
<proteinExistence type="predicted"/>
<sequence>MKTYKITVHSDDLVCIVTANDEDDAEQKYIKGEIDEWIAGSEYEQSDMKVEEIKNET</sequence>
<gene>
    <name evidence="1" type="ORF">LCGC14_3009650</name>
</gene>
<reference evidence="1" key="1">
    <citation type="journal article" date="2015" name="Nature">
        <title>Complex archaea that bridge the gap between prokaryotes and eukaryotes.</title>
        <authorList>
            <person name="Spang A."/>
            <person name="Saw J.H."/>
            <person name="Jorgensen S.L."/>
            <person name="Zaremba-Niedzwiedzka K."/>
            <person name="Martijn J."/>
            <person name="Lind A.E."/>
            <person name="van Eijk R."/>
            <person name="Schleper C."/>
            <person name="Guy L."/>
            <person name="Ettema T.J."/>
        </authorList>
    </citation>
    <scope>NUCLEOTIDE SEQUENCE</scope>
</reference>
<dbReference type="AlphaFoldDB" id="A0A0F8WZ32"/>
<accession>A0A0F8WZ32</accession>